<organism evidence="2 3">
    <name type="scientific">Lentzea jiangxiensis</name>
    <dbReference type="NCBI Taxonomy" id="641025"/>
    <lineage>
        <taxon>Bacteria</taxon>
        <taxon>Bacillati</taxon>
        <taxon>Actinomycetota</taxon>
        <taxon>Actinomycetes</taxon>
        <taxon>Pseudonocardiales</taxon>
        <taxon>Pseudonocardiaceae</taxon>
        <taxon>Lentzea</taxon>
    </lineage>
</organism>
<protein>
    <submittedName>
        <fullName evidence="2">Helix-turn-helix domain-containing protein</fullName>
    </submittedName>
</protein>
<dbReference type="PANTHER" id="PTHR12631:SF10">
    <property type="entry name" value="BETA-XYLOSIDASE-LIKE PROTEIN-RELATED"/>
    <property type="match status" value="1"/>
</dbReference>
<dbReference type="SMART" id="SM00530">
    <property type="entry name" value="HTH_XRE"/>
    <property type="match status" value="1"/>
</dbReference>
<dbReference type="SUPFAM" id="SSF51445">
    <property type="entry name" value="(Trans)glycosidases"/>
    <property type="match status" value="1"/>
</dbReference>
<dbReference type="InterPro" id="IPR051923">
    <property type="entry name" value="Glycosyl_Hydrolase_39"/>
</dbReference>
<dbReference type="InterPro" id="IPR017853">
    <property type="entry name" value="GH"/>
</dbReference>
<dbReference type="Pfam" id="PF13560">
    <property type="entry name" value="HTH_31"/>
    <property type="match status" value="1"/>
</dbReference>
<dbReference type="AlphaFoldDB" id="A0A1H0JUD3"/>
<evidence type="ECO:0000313" key="3">
    <source>
        <dbReference type="Proteomes" id="UP000199691"/>
    </source>
</evidence>
<dbReference type="GO" id="GO:0003677">
    <property type="term" value="F:DNA binding"/>
    <property type="evidence" value="ECO:0007669"/>
    <property type="project" value="InterPro"/>
</dbReference>
<feature type="domain" description="HTH cro/C1-type" evidence="1">
    <location>
        <begin position="11"/>
        <end position="67"/>
    </location>
</feature>
<dbReference type="SUPFAM" id="SSF47413">
    <property type="entry name" value="lambda repressor-like DNA-binding domains"/>
    <property type="match status" value="1"/>
</dbReference>
<dbReference type="InterPro" id="IPR001387">
    <property type="entry name" value="Cro/C1-type_HTH"/>
</dbReference>
<dbReference type="PANTHER" id="PTHR12631">
    <property type="entry name" value="ALPHA-L-IDURONIDASE"/>
    <property type="match status" value="1"/>
</dbReference>
<dbReference type="Gene3D" id="3.20.20.80">
    <property type="entry name" value="Glycosidases"/>
    <property type="match status" value="1"/>
</dbReference>
<dbReference type="STRING" id="641025.SAMN05421507_102635"/>
<sequence>MAGDRGELACRLAALKQRSGLSYSELGRKSHISSSTLHRYCSGTTVPPDYRTVVGIATACSADDEELVELLAQWRVAAGQAALPEIVRPAPESRRSPRPRTFSVMSTGLVLVLVLVSLTASGADVATIPVRQQVAGPSWQRERPLTPSLFGVTASSSSGVMPSFRVGSLRFWDSGTRWARLQPRRDAYDWTVLDRLVAGARKADLPATLVFGGTPAWAAPAGPKAPYGDDSRSAPPDDLAVWERFVSTLAARYQGRIDAYEVWVHANDQRYFSGSTETLVEMTRLAGRAIRAVDPRAVVVCPSIARLWTDEGRAVLRRFAELRGYDHCDVAGLNLHQQHAADPPETMIGLLRQIDGALHDAGVHPRLWNTGVTYEYVRDDRLDEQRAADYAVRFYLAAIHGSHFSLERTYFYNWGGGGLPITLQAVGSPPTKAALAVEELQRWLTRTNTQSCGQGLAIGLPANVWQCQFTADDNRLLTIRWTHEGTAMTSLPPHAEEVRGLDGTSRPVRAGDTLAVSGTPVLVVQQPRG</sequence>
<dbReference type="RefSeq" id="WP_218130215.1">
    <property type="nucleotide sequence ID" value="NZ_FNIX01000002.1"/>
</dbReference>
<keyword evidence="3" id="KW-1185">Reference proteome</keyword>
<gene>
    <name evidence="2" type="ORF">SAMN05421507_102635</name>
</gene>
<dbReference type="EMBL" id="FNIX01000002">
    <property type="protein sequence ID" value="SDO47129.1"/>
    <property type="molecule type" value="Genomic_DNA"/>
</dbReference>
<proteinExistence type="predicted"/>
<evidence type="ECO:0000259" key="1">
    <source>
        <dbReference type="SMART" id="SM00530"/>
    </source>
</evidence>
<name>A0A1H0JUD3_9PSEU</name>
<evidence type="ECO:0000313" key="2">
    <source>
        <dbReference type="EMBL" id="SDO47129.1"/>
    </source>
</evidence>
<dbReference type="InterPro" id="IPR010982">
    <property type="entry name" value="Lambda_DNA-bd_dom_sf"/>
</dbReference>
<dbReference type="GO" id="GO:0004553">
    <property type="term" value="F:hydrolase activity, hydrolyzing O-glycosyl compounds"/>
    <property type="evidence" value="ECO:0007669"/>
    <property type="project" value="TreeGrafter"/>
</dbReference>
<reference evidence="3" key="1">
    <citation type="submission" date="2016-10" db="EMBL/GenBank/DDBJ databases">
        <authorList>
            <person name="Varghese N."/>
            <person name="Submissions S."/>
        </authorList>
    </citation>
    <scope>NUCLEOTIDE SEQUENCE [LARGE SCALE GENOMIC DNA]</scope>
    <source>
        <strain evidence="3">CGMCC 4.6609</strain>
    </source>
</reference>
<accession>A0A1H0JUD3</accession>
<dbReference type="Proteomes" id="UP000199691">
    <property type="component" value="Unassembled WGS sequence"/>
</dbReference>
<dbReference type="Gene3D" id="1.10.260.40">
    <property type="entry name" value="lambda repressor-like DNA-binding domains"/>
    <property type="match status" value="1"/>
</dbReference>
<dbReference type="CDD" id="cd00093">
    <property type="entry name" value="HTH_XRE"/>
    <property type="match status" value="1"/>
</dbReference>